<evidence type="ECO:0000313" key="2">
    <source>
        <dbReference type="Proteomes" id="UP001164513"/>
    </source>
</evidence>
<dbReference type="Proteomes" id="UP001164513">
    <property type="component" value="Chromosome"/>
</dbReference>
<organism evidence="1 2">
    <name type="scientific">Borrelia miyamotoi</name>
    <dbReference type="NCBI Taxonomy" id="47466"/>
    <lineage>
        <taxon>Bacteria</taxon>
        <taxon>Pseudomonadati</taxon>
        <taxon>Spirochaetota</taxon>
        <taxon>Spirochaetia</taxon>
        <taxon>Spirochaetales</taxon>
        <taxon>Borreliaceae</taxon>
        <taxon>Borrelia</taxon>
    </lineage>
</organism>
<dbReference type="AlphaFoldDB" id="A0AAX3JL78"/>
<reference evidence="1" key="1">
    <citation type="submission" date="2022-12" db="EMBL/GenBank/DDBJ databases">
        <title>B. miyamotoi WGS.</title>
        <authorList>
            <person name="Gabriele M."/>
            <person name="Kuleshov K.V."/>
            <person name="Hepner S."/>
            <person name="Hoornstra D."/>
            <person name="Hovius J.W."/>
            <person name="Platonov A.E."/>
            <person name="Fingerle V."/>
            <person name="Strube C."/>
        </authorList>
    </citation>
    <scope>NUCLEOTIDE SEQUENCE</scope>
    <source>
        <strain evidence="1">ZStruIII14-9</strain>
    </source>
</reference>
<dbReference type="RefSeq" id="WP_152300555.1">
    <property type="nucleotide sequence ID" value="NZ_CP044625.1"/>
</dbReference>
<proteinExistence type="predicted"/>
<sequence>MQKLMLIVIVILSMWVNSFGKSSYLDRKIGFGGSIGNPIFNYIMSFPFIDLEIGYGGTNGIHLSGSKLKSKKYDFNVFVLSALDLIFTIPLTDNKLSFGTGIGGNIHISSHKSDFKNMEIGFGFRIPIAILYDLTTKTEIGLKIAPSIEFISNAKSIAYHHIYAGLKTNIMGGILFKYYI</sequence>
<dbReference type="InterPro" id="IPR016489">
    <property type="entry name" value="BAPKO_0422-like"/>
</dbReference>
<accession>A0AAX3JL78</accession>
<evidence type="ECO:0000313" key="1">
    <source>
        <dbReference type="EMBL" id="WAZ71700.1"/>
    </source>
</evidence>
<protein>
    <submittedName>
        <fullName evidence="1">DUF3996 domain-containing protein</fullName>
    </submittedName>
</protein>
<gene>
    <name evidence="1" type="ORF">O5404_01450</name>
</gene>
<dbReference type="EMBL" id="CP114720">
    <property type="protein sequence ID" value="WAZ71700.1"/>
    <property type="molecule type" value="Genomic_DNA"/>
</dbReference>
<name>A0AAX3JL78_9SPIR</name>
<dbReference type="Pfam" id="PF13161">
    <property type="entry name" value="DUF3996"/>
    <property type="match status" value="1"/>
</dbReference>